<accession>S9Q3F5</accession>
<keyword evidence="4" id="KW-1185">Reference proteome</keyword>
<dbReference type="InterPro" id="IPR008927">
    <property type="entry name" value="6-PGluconate_DH-like_C_sf"/>
</dbReference>
<dbReference type="GO" id="GO:0016491">
    <property type="term" value="F:oxidoreductase activity"/>
    <property type="evidence" value="ECO:0007669"/>
    <property type="project" value="InterPro"/>
</dbReference>
<dbReference type="SUPFAM" id="SSF48179">
    <property type="entry name" value="6-phosphogluconate dehydrogenase C-terminal domain-like"/>
    <property type="match status" value="1"/>
</dbReference>
<dbReference type="InterPro" id="IPR003421">
    <property type="entry name" value="Opine_DH"/>
</dbReference>
<dbReference type="OrthoDB" id="6135265at2"/>
<dbReference type="Proteomes" id="UP000015347">
    <property type="component" value="Unassembled WGS sequence"/>
</dbReference>
<organism evidence="3 4">
    <name type="scientific">Salipiger mucosus DSM 16094</name>
    <dbReference type="NCBI Taxonomy" id="1123237"/>
    <lineage>
        <taxon>Bacteria</taxon>
        <taxon>Pseudomonadati</taxon>
        <taxon>Pseudomonadota</taxon>
        <taxon>Alphaproteobacteria</taxon>
        <taxon>Rhodobacterales</taxon>
        <taxon>Roseobacteraceae</taxon>
        <taxon>Salipiger</taxon>
    </lineage>
</organism>
<dbReference type="AlphaFoldDB" id="S9Q3F5"/>
<feature type="domain" description="Opine dehydrogenase" evidence="1">
    <location>
        <begin position="182"/>
        <end position="319"/>
    </location>
</feature>
<dbReference type="SUPFAM" id="SSF51735">
    <property type="entry name" value="NAD(P)-binding Rossmann-fold domains"/>
    <property type="match status" value="1"/>
</dbReference>
<reference evidence="4" key="1">
    <citation type="journal article" date="2014" name="Stand. Genomic Sci.">
        <title>Genome sequence of the exopolysaccharide-producing Salipiger mucosus type strain (DSM 16094(T)), a moderately halophilic member of the Roseobacter clade.</title>
        <authorList>
            <person name="Riedel T."/>
            <person name="Spring S."/>
            <person name="Fiebig A."/>
            <person name="Petersen J."/>
            <person name="Kyrpides N.C."/>
            <person name="Goker M."/>
            <person name="Klenk H.P."/>
        </authorList>
    </citation>
    <scope>NUCLEOTIDE SEQUENCE [LARGE SCALE GENOMIC DNA]</scope>
    <source>
        <strain evidence="4">DSM 16094</strain>
    </source>
</reference>
<sequence length="350" mass="37103">MKIAIIGSGSIALGQAAQFREKGHEVSLYVRSAPETPETVALTATGAIDWQGAVTFSGSVAAAIGEARLVMLCLPANHHKALIDRVVDHLGPEQILLVSGHYPMTGIYLNRRLAERGENAARACCISGTMVTGRRRDARTVAVSSIRQSLRFATLPGLSGDEMNGIFDEIAGKTYMNVPFGEVVFGNMNAVAHVPMALCNLTRLETGEVWSNYGMMTPTVCRLIERVDEERCAVAAAYGITCTSLADHLHMSFGTSPGTVADMAAEIVRTRGGPNGPASLQSRYITEDIPFGILPMIALGARKGVDLTAHESLVSLFSILFPEGSLPENDMLGAVGDDVDLLLSGTAASV</sequence>
<evidence type="ECO:0000259" key="1">
    <source>
        <dbReference type="Pfam" id="PF02317"/>
    </source>
</evidence>
<gene>
    <name evidence="3" type="ORF">Salmuc_03158</name>
</gene>
<dbReference type="Pfam" id="PF02317">
    <property type="entry name" value="Octopine_DH"/>
    <property type="match status" value="1"/>
</dbReference>
<feature type="domain" description="Pyrroline-5-carboxylate reductase catalytic N-terminal" evidence="2">
    <location>
        <begin position="2"/>
        <end position="96"/>
    </location>
</feature>
<evidence type="ECO:0000313" key="3">
    <source>
        <dbReference type="EMBL" id="EPX75871.1"/>
    </source>
</evidence>
<dbReference type="eggNOG" id="COG0240">
    <property type="taxonomic scope" value="Bacteria"/>
</dbReference>
<name>S9Q3F5_9RHOB</name>
<dbReference type="Pfam" id="PF03807">
    <property type="entry name" value="F420_oxidored"/>
    <property type="match status" value="1"/>
</dbReference>
<dbReference type="Gene3D" id="1.10.1040.10">
    <property type="entry name" value="N-(1-d-carboxylethyl)-l-norvaline Dehydrogenase, domain 2"/>
    <property type="match status" value="1"/>
</dbReference>
<dbReference type="EMBL" id="APVH01000066">
    <property type="protein sequence ID" value="EPX75871.1"/>
    <property type="molecule type" value="Genomic_DNA"/>
</dbReference>
<evidence type="ECO:0008006" key="5">
    <source>
        <dbReference type="Google" id="ProtNLM"/>
    </source>
</evidence>
<dbReference type="RefSeq" id="WP_020041176.1">
    <property type="nucleotide sequence ID" value="NZ_KE557287.1"/>
</dbReference>
<dbReference type="Gene3D" id="3.40.50.720">
    <property type="entry name" value="NAD(P)-binding Rossmann-like Domain"/>
    <property type="match status" value="1"/>
</dbReference>
<evidence type="ECO:0000313" key="4">
    <source>
        <dbReference type="Proteomes" id="UP000015347"/>
    </source>
</evidence>
<evidence type="ECO:0000259" key="2">
    <source>
        <dbReference type="Pfam" id="PF03807"/>
    </source>
</evidence>
<protein>
    <recommendedName>
        <fullName evidence="5">2-dehydropantoate 2-reductase</fullName>
    </recommendedName>
</protein>
<dbReference type="InterPro" id="IPR028939">
    <property type="entry name" value="P5C_Rdtase_cat_N"/>
</dbReference>
<comment type="caution">
    <text evidence="3">The sequence shown here is derived from an EMBL/GenBank/DDBJ whole genome shotgun (WGS) entry which is preliminary data.</text>
</comment>
<dbReference type="STRING" id="1123237.Salmuc_03158"/>
<dbReference type="InterPro" id="IPR013328">
    <property type="entry name" value="6PGD_dom2"/>
</dbReference>
<proteinExistence type="predicted"/>
<dbReference type="InterPro" id="IPR036291">
    <property type="entry name" value="NAD(P)-bd_dom_sf"/>
</dbReference>
<dbReference type="HOGENOM" id="CLU_056511_2_0_5"/>